<evidence type="ECO:0000313" key="9">
    <source>
        <dbReference type="Proteomes" id="UP000697107"/>
    </source>
</evidence>
<feature type="transmembrane region" description="Helical" evidence="6">
    <location>
        <begin position="30"/>
        <end position="49"/>
    </location>
</feature>
<dbReference type="SUPFAM" id="SSF90123">
    <property type="entry name" value="ABC transporter transmembrane region"/>
    <property type="match status" value="1"/>
</dbReference>
<dbReference type="InterPro" id="IPR036640">
    <property type="entry name" value="ABC1_TM_sf"/>
</dbReference>
<dbReference type="SUPFAM" id="SSF52540">
    <property type="entry name" value="P-loop containing nucleoside triphosphate hydrolases"/>
    <property type="match status" value="1"/>
</dbReference>
<gene>
    <name evidence="8" type="ORF">PC118_g17382</name>
</gene>
<dbReference type="GO" id="GO:0042626">
    <property type="term" value="F:ATPase-coupled transmembrane transporter activity"/>
    <property type="evidence" value="ECO:0007669"/>
    <property type="project" value="TreeGrafter"/>
</dbReference>
<dbReference type="FunFam" id="3.40.50.300:FF:003492">
    <property type="entry name" value="AGAP012735-PA"/>
    <property type="match status" value="1"/>
</dbReference>
<dbReference type="InterPro" id="IPR027417">
    <property type="entry name" value="P-loop_NTPase"/>
</dbReference>
<dbReference type="Pfam" id="PF00005">
    <property type="entry name" value="ABC_tran"/>
    <property type="match status" value="1"/>
</dbReference>
<evidence type="ECO:0000313" key="8">
    <source>
        <dbReference type="EMBL" id="KAG2969562.1"/>
    </source>
</evidence>
<protein>
    <recommendedName>
        <fullName evidence="7">ABC transporter domain-containing protein</fullName>
    </recommendedName>
</protein>
<dbReference type="AlphaFoldDB" id="A0A8T1FE31"/>
<keyword evidence="5 6" id="KW-0472">Membrane</keyword>
<dbReference type="Gene3D" id="3.40.50.300">
    <property type="entry name" value="P-loop containing nucleotide triphosphate hydrolases"/>
    <property type="match status" value="2"/>
</dbReference>
<reference evidence="8" key="1">
    <citation type="submission" date="2018-10" db="EMBL/GenBank/DDBJ databases">
        <title>Effector identification in a new, highly contiguous assembly of the strawberry crown rot pathogen Phytophthora cactorum.</title>
        <authorList>
            <person name="Armitage A.D."/>
            <person name="Nellist C.F."/>
            <person name="Bates H."/>
            <person name="Vickerstaff R.J."/>
            <person name="Harrison R.J."/>
        </authorList>
    </citation>
    <scope>NUCLEOTIDE SEQUENCE</scope>
    <source>
        <strain evidence="8">P415</strain>
    </source>
</reference>
<name>A0A8T1FE31_9STRA</name>
<comment type="caution">
    <text evidence="8">The sequence shown here is derived from an EMBL/GenBank/DDBJ whole genome shotgun (WGS) entry which is preliminary data.</text>
</comment>
<dbReference type="Proteomes" id="UP000697107">
    <property type="component" value="Unassembled WGS sequence"/>
</dbReference>
<evidence type="ECO:0000256" key="1">
    <source>
        <dbReference type="ARBA" id="ARBA00022692"/>
    </source>
</evidence>
<proteinExistence type="predicted"/>
<accession>A0A8T1FE31</accession>
<evidence type="ECO:0000256" key="5">
    <source>
        <dbReference type="ARBA" id="ARBA00023136"/>
    </source>
</evidence>
<dbReference type="GO" id="GO:0016020">
    <property type="term" value="C:membrane"/>
    <property type="evidence" value="ECO:0007669"/>
    <property type="project" value="InterPro"/>
</dbReference>
<dbReference type="Gene3D" id="1.20.1560.10">
    <property type="entry name" value="ABC transporter type 1, transmembrane domain"/>
    <property type="match status" value="1"/>
</dbReference>
<evidence type="ECO:0000256" key="2">
    <source>
        <dbReference type="ARBA" id="ARBA00022741"/>
    </source>
</evidence>
<dbReference type="InterPro" id="IPR003439">
    <property type="entry name" value="ABC_transporter-like_ATP-bd"/>
</dbReference>
<dbReference type="VEuPathDB" id="FungiDB:PC110_g17640"/>
<feature type="domain" description="ABC transporter" evidence="7">
    <location>
        <begin position="23"/>
        <end position="306"/>
    </location>
</feature>
<dbReference type="GO" id="GO:0005524">
    <property type="term" value="F:ATP binding"/>
    <property type="evidence" value="ECO:0007669"/>
    <property type="project" value="UniProtKB-KW"/>
</dbReference>
<dbReference type="EMBL" id="RCML01000783">
    <property type="protein sequence ID" value="KAG2969562.1"/>
    <property type="molecule type" value="Genomic_DNA"/>
</dbReference>
<sequence>MVEQSQHTQAVKINENTKAFLLLNLINRWLGVRLEFLGAVITFAVAFFVSRDHAALSSAMAGLLLSYSQNMTSLLNWIIRNNIDMENMMNSVERTDEYCRVETEPVTLLAHHYERYTTSKSRTLQLRPHWPEHGKINFVNVCVRYDPLSSPVLRGISFTVKGGEKVGICGRQATDNELWTAIRKSRLENFIKGLRGGLDAEVLEGGDNFSVGERQLICLARAIIRDSKILCLDEATASMDHSTDEFIQTSIRREFAEATVLTIAHRVETILDYDKILVLKQGHIVEFGSPSELLNKPNSEFAGMLQNP</sequence>
<evidence type="ECO:0000256" key="3">
    <source>
        <dbReference type="ARBA" id="ARBA00022840"/>
    </source>
</evidence>
<evidence type="ECO:0000259" key="7">
    <source>
        <dbReference type="PROSITE" id="PS50893"/>
    </source>
</evidence>
<dbReference type="InterPro" id="IPR017871">
    <property type="entry name" value="ABC_transporter-like_CS"/>
</dbReference>
<keyword evidence="2" id="KW-0547">Nucleotide-binding</keyword>
<evidence type="ECO:0000256" key="4">
    <source>
        <dbReference type="ARBA" id="ARBA00022989"/>
    </source>
</evidence>
<dbReference type="PROSITE" id="PS00211">
    <property type="entry name" value="ABC_TRANSPORTER_1"/>
    <property type="match status" value="1"/>
</dbReference>
<organism evidence="8 9">
    <name type="scientific">Phytophthora cactorum</name>
    <dbReference type="NCBI Taxonomy" id="29920"/>
    <lineage>
        <taxon>Eukaryota</taxon>
        <taxon>Sar</taxon>
        <taxon>Stramenopiles</taxon>
        <taxon>Oomycota</taxon>
        <taxon>Peronosporomycetes</taxon>
        <taxon>Peronosporales</taxon>
        <taxon>Peronosporaceae</taxon>
        <taxon>Phytophthora</taxon>
    </lineage>
</organism>
<dbReference type="InterPro" id="IPR050173">
    <property type="entry name" value="ABC_transporter_C-like"/>
</dbReference>
<evidence type="ECO:0000256" key="6">
    <source>
        <dbReference type="SAM" id="Phobius"/>
    </source>
</evidence>
<dbReference type="GO" id="GO:0016887">
    <property type="term" value="F:ATP hydrolysis activity"/>
    <property type="evidence" value="ECO:0007669"/>
    <property type="project" value="InterPro"/>
</dbReference>
<keyword evidence="4 6" id="KW-1133">Transmembrane helix</keyword>
<dbReference type="PANTHER" id="PTHR24223">
    <property type="entry name" value="ATP-BINDING CASSETTE SUB-FAMILY C"/>
    <property type="match status" value="1"/>
</dbReference>
<dbReference type="PROSITE" id="PS50893">
    <property type="entry name" value="ABC_TRANSPORTER_2"/>
    <property type="match status" value="1"/>
</dbReference>
<keyword evidence="1 6" id="KW-0812">Transmembrane</keyword>
<keyword evidence="3" id="KW-0067">ATP-binding</keyword>